<reference evidence="12 13" key="1">
    <citation type="submission" date="2016-10" db="EMBL/GenBank/DDBJ databases">
        <authorList>
            <person name="de Groot N.N."/>
        </authorList>
    </citation>
    <scope>NUCLEOTIDE SEQUENCE [LARGE SCALE GENOMIC DNA]</scope>
    <source>
        <strain evidence="12 13">DSM 25584</strain>
    </source>
</reference>
<dbReference type="PANTHER" id="PTHR45266">
    <property type="entry name" value="OXALOACETATE DECARBOXYLASE ALPHA CHAIN"/>
    <property type="match status" value="1"/>
</dbReference>
<evidence type="ECO:0000256" key="10">
    <source>
        <dbReference type="SAM" id="MobiDB-lite"/>
    </source>
</evidence>
<evidence type="ECO:0000256" key="1">
    <source>
        <dbReference type="ARBA" id="ARBA00003761"/>
    </source>
</evidence>
<sequence>MANSELDEEFVRRLSHLLQEADLSEIEFESGDQRVRVARTVQVAAAPAQPAAPAAPGQAESGGAPPQPAESSEPVPEGAVTAPMVGTVYVAPEPGADPFVREGDQVQEGQTLLIVEAMKVMNPLPAPRSGTVRRVIVQDGQPVEFGEPLLVIE</sequence>
<evidence type="ECO:0000259" key="11">
    <source>
        <dbReference type="PROSITE" id="PS50968"/>
    </source>
</evidence>
<feature type="region of interest" description="Disordered" evidence="10">
    <location>
        <begin position="45"/>
        <end position="80"/>
    </location>
</feature>
<evidence type="ECO:0000256" key="6">
    <source>
        <dbReference type="ARBA" id="ARBA00023098"/>
    </source>
</evidence>
<evidence type="ECO:0000256" key="4">
    <source>
        <dbReference type="ARBA" id="ARBA00022516"/>
    </source>
</evidence>
<evidence type="ECO:0000313" key="12">
    <source>
        <dbReference type="EMBL" id="SDG02857.1"/>
    </source>
</evidence>
<evidence type="ECO:0000313" key="13">
    <source>
        <dbReference type="Proteomes" id="UP000199415"/>
    </source>
</evidence>
<comment type="pathway">
    <text evidence="2 9">Lipid metabolism; fatty acid biosynthesis.</text>
</comment>
<dbReference type="Pfam" id="PF00364">
    <property type="entry name" value="Biotin_lipoyl"/>
    <property type="match status" value="1"/>
</dbReference>
<name>A0A1G7QWH6_9PROT</name>
<dbReference type="STRING" id="1082479.SAMN05216241_104173"/>
<keyword evidence="6 9" id="KW-0443">Lipid metabolism</keyword>
<keyword evidence="5 9" id="KW-0276">Fatty acid metabolism</keyword>
<dbReference type="NCBIfam" id="TIGR00531">
    <property type="entry name" value="BCCP"/>
    <property type="match status" value="1"/>
</dbReference>
<dbReference type="OrthoDB" id="9811735at2"/>
<dbReference type="InterPro" id="IPR050709">
    <property type="entry name" value="Biotin_Carboxyl_Carrier/Decarb"/>
</dbReference>
<evidence type="ECO:0000256" key="5">
    <source>
        <dbReference type="ARBA" id="ARBA00022832"/>
    </source>
</evidence>
<evidence type="ECO:0000256" key="7">
    <source>
        <dbReference type="ARBA" id="ARBA00023160"/>
    </source>
</evidence>
<dbReference type="UniPathway" id="UPA00094"/>
<dbReference type="PROSITE" id="PS00188">
    <property type="entry name" value="BIOTIN"/>
    <property type="match status" value="1"/>
</dbReference>
<dbReference type="GO" id="GO:0009317">
    <property type="term" value="C:acetyl-CoA carboxylase complex"/>
    <property type="evidence" value="ECO:0007669"/>
    <property type="project" value="InterPro"/>
</dbReference>
<dbReference type="PRINTS" id="PR01071">
    <property type="entry name" value="ACOABIOTINCC"/>
</dbReference>
<keyword evidence="4 9" id="KW-0444">Lipid biosynthesis</keyword>
<dbReference type="FunFam" id="2.40.50.100:FF:000003">
    <property type="entry name" value="Acetyl-CoA carboxylase biotin carboxyl carrier protein"/>
    <property type="match status" value="1"/>
</dbReference>
<gene>
    <name evidence="12" type="ORF">SAMN05216241_104173</name>
</gene>
<feature type="domain" description="Lipoyl-binding" evidence="11">
    <location>
        <begin position="70"/>
        <end position="153"/>
    </location>
</feature>
<dbReference type="GO" id="GO:0006633">
    <property type="term" value="P:fatty acid biosynthetic process"/>
    <property type="evidence" value="ECO:0007669"/>
    <property type="project" value="UniProtKB-UniPathway"/>
</dbReference>
<comment type="function">
    <text evidence="1 9">This protein is a component of the acetyl coenzyme A carboxylase complex; first, biotin carboxylase catalyzes the carboxylation of the carrier protein and then the transcarboxylase transfers the carboxyl group to form malonyl-CoA.</text>
</comment>
<evidence type="ECO:0000256" key="9">
    <source>
        <dbReference type="RuleBase" id="RU364072"/>
    </source>
</evidence>
<dbReference type="Proteomes" id="UP000199415">
    <property type="component" value="Unassembled WGS sequence"/>
</dbReference>
<dbReference type="InterPro" id="IPR001249">
    <property type="entry name" value="AcCoA_biotinCC"/>
</dbReference>
<dbReference type="InterPro" id="IPR000089">
    <property type="entry name" value="Biotin_lipoyl"/>
</dbReference>
<keyword evidence="7 9" id="KW-0275">Fatty acid biosynthesis</keyword>
<accession>A0A1G7QWH6</accession>
<dbReference type="PROSITE" id="PS50968">
    <property type="entry name" value="BIOTINYL_LIPOYL"/>
    <property type="match status" value="1"/>
</dbReference>
<dbReference type="InterPro" id="IPR011053">
    <property type="entry name" value="Single_hybrid_motif"/>
</dbReference>
<dbReference type="PANTHER" id="PTHR45266:SF3">
    <property type="entry name" value="OXALOACETATE DECARBOXYLASE ALPHA CHAIN"/>
    <property type="match status" value="1"/>
</dbReference>
<dbReference type="InterPro" id="IPR001882">
    <property type="entry name" value="Biotin_BS"/>
</dbReference>
<evidence type="ECO:0000256" key="3">
    <source>
        <dbReference type="ARBA" id="ARBA00017562"/>
    </source>
</evidence>
<feature type="compositionally biased region" description="Low complexity" evidence="10">
    <location>
        <begin position="45"/>
        <end position="64"/>
    </location>
</feature>
<dbReference type="EMBL" id="FNCE01000004">
    <property type="protein sequence ID" value="SDG02857.1"/>
    <property type="molecule type" value="Genomic_DNA"/>
</dbReference>
<dbReference type="CDD" id="cd06850">
    <property type="entry name" value="biotinyl_domain"/>
    <property type="match status" value="1"/>
</dbReference>
<evidence type="ECO:0000256" key="2">
    <source>
        <dbReference type="ARBA" id="ARBA00005194"/>
    </source>
</evidence>
<dbReference type="Gene3D" id="2.40.50.100">
    <property type="match status" value="1"/>
</dbReference>
<keyword evidence="13" id="KW-1185">Reference proteome</keyword>
<organism evidence="12 13">
    <name type="scientific">Limimonas halophila</name>
    <dbReference type="NCBI Taxonomy" id="1082479"/>
    <lineage>
        <taxon>Bacteria</taxon>
        <taxon>Pseudomonadati</taxon>
        <taxon>Pseudomonadota</taxon>
        <taxon>Alphaproteobacteria</taxon>
        <taxon>Rhodospirillales</taxon>
        <taxon>Rhodovibrionaceae</taxon>
        <taxon>Limimonas</taxon>
    </lineage>
</organism>
<dbReference type="SUPFAM" id="SSF51230">
    <property type="entry name" value="Single hybrid motif"/>
    <property type="match status" value="1"/>
</dbReference>
<proteinExistence type="predicted"/>
<keyword evidence="8 9" id="KW-0092">Biotin</keyword>
<dbReference type="AlphaFoldDB" id="A0A1G7QWH6"/>
<protein>
    <recommendedName>
        <fullName evidence="3 9">Biotin carboxyl carrier protein of acetyl-CoA carboxylase</fullName>
    </recommendedName>
</protein>
<dbReference type="RefSeq" id="WP_090019558.1">
    <property type="nucleotide sequence ID" value="NZ_FNCE01000004.1"/>
</dbReference>
<dbReference type="GO" id="GO:0003989">
    <property type="term" value="F:acetyl-CoA carboxylase activity"/>
    <property type="evidence" value="ECO:0007669"/>
    <property type="project" value="InterPro"/>
</dbReference>
<evidence type="ECO:0000256" key="8">
    <source>
        <dbReference type="ARBA" id="ARBA00023267"/>
    </source>
</evidence>